<gene>
    <name evidence="2" type="ORF">OB69_17380</name>
</gene>
<comment type="caution">
    <text evidence="2">The sequence shown here is derived from an EMBL/GenBank/DDBJ whole genome shotgun (WGS) entry which is preliminary data.</text>
</comment>
<keyword evidence="1" id="KW-0812">Transmembrane</keyword>
<dbReference type="AlphaFoldDB" id="A0A0L8AGG3"/>
<dbReference type="Proteomes" id="UP000036908">
    <property type="component" value="Unassembled WGS sequence"/>
</dbReference>
<keyword evidence="1" id="KW-1133">Transmembrane helix</keyword>
<evidence type="ECO:0000313" key="2">
    <source>
        <dbReference type="EMBL" id="KOF01484.1"/>
    </source>
</evidence>
<reference evidence="3" key="1">
    <citation type="submission" date="2014-11" db="EMBL/GenBank/DDBJ databases">
        <title>Genome sequencing of Roseivirga sp. D-25.</title>
        <authorList>
            <person name="Selvaratnam C."/>
            <person name="Thevarajoo S."/>
            <person name="Goh K.M."/>
            <person name="Eee R."/>
            <person name="Chan K.-G."/>
            <person name="Chong C.S."/>
        </authorList>
    </citation>
    <scope>NUCLEOTIDE SEQUENCE [LARGE SCALE GENOMIC DNA]</scope>
    <source>
        <strain evidence="3">D-25</strain>
    </source>
</reference>
<evidence type="ECO:0000256" key="1">
    <source>
        <dbReference type="SAM" id="Phobius"/>
    </source>
</evidence>
<accession>A0A0L8AGG3</accession>
<evidence type="ECO:0008006" key="4">
    <source>
        <dbReference type="Google" id="ProtNLM"/>
    </source>
</evidence>
<dbReference type="InterPro" id="IPR021448">
    <property type="entry name" value="DUF3098"/>
</dbReference>
<dbReference type="RefSeq" id="WP_053225030.1">
    <property type="nucleotide sequence ID" value="NZ_JSVA01000023.1"/>
</dbReference>
<sequence length="71" mass="7927">MSENKKNFAFGKENYKWMLIGLGVLLLGFIVMSLESNPQGQGFLGLTLGPIIILAGFIIEFFAIFKKDKND</sequence>
<protein>
    <recommendedName>
        <fullName evidence="4">DUF3098 domain-containing protein</fullName>
    </recommendedName>
</protein>
<organism evidence="2 3">
    <name type="scientific">Roseivirga seohaensis subsp. aquiponti</name>
    <dbReference type="NCBI Taxonomy" id="1566026"/>
    <lineage>
        <taxon>Bacteria</taxon>
        <taxon>Pseudomonadati</taxon>
        <taxon>Bacteroidota</taxon>
        <taxon>Cytophagia</taxon>
        <taxon>Cytophagales</taxon>
        <taxon>Roseivirgaceae</taxon>
        <taxon>Roseivirga</taxon>
    </lineage>
</organism>
<name>A0A0L8AGG3_9BACT</name>
<dbReference type="OrthoDB" id="963379at2"/>
<keyword evidence="1" id="KW-0472">Membrane</keyword>
<proteinExistence type="predicted"/>
<dbReference type="Pfam" id="PF11297">
    <property type="entry name" value="DUF3098"/>
    <property type="match status" value="1"/>
</dbReference>
<feature type="transmembrane region" description="Helical" evidence="1">
    <location>
        <begin position="43"/>
        <end position="65"/>
    </location>
</feature>
<dbReference type="EMBL" id="JSVA01000023">
    <property type="protein sequence ID" value="KOF01484.1"/>
    <property type="molecule type" value="Genomic_DNA"/>
</dbReference>
<keyword evidence="3" id="KW-1185">Reference proteome</keyword>
<dbReference type="PATRIC" id="fig|1566026.4.peg.1919"/>
<evidence type="ECO:0000313" key="3">
    <source>
        <dbReference type="Proteomes" id="UP000036908"/>
    </source>
</evidence>